<dbReference type="SUPFAM" id="SSF51161">
    <property type="entry name" value="Trimeric LpxA-like enzymes"/>
    <property type="match status" value="1"/>
</dbReference>
<dbReference type="AlphaFoldDB" id="A0A6B0VR03"/>
<comment type="catalytic activity">
    <reaction evidence="9">
        <text>L-serine + acetyl-CoA = O-acetyl-L-serine + CoA</text>
        <dbReference type="Rhea" id="RHEA:24560"/>
        <dbReference type="ChEBI" id="CHEBI:33384"/>
        <dbReference type="ChEBI" id="CHEBI:57287"/>
        <dbReference type="ChEBI" id="CHEBI:57288"/>
        <dbReference type="ChEBI" id="CHEBI:58340"/>
        <dbReference type="EC" id="2.3.1.30"/>
    </reaction>
</comment>
<dbReference type="FunFam" id="2.160.10.10:FF:000007">
    <property type="entry name" value="Serine acetyltransferase"/>
    <property type="match status" value="1"/>
</dbReference>
<accession>A0A6B0VR03</accession>
<evidence type="ECO:0000256" key="2">
    <source>
        <dbReference type="ARBA" id="ARBA00007274"/>
    </source>
</evidence>
<dbReference type="NCBIfam" id="NF041874">
    <property type="entry name" value="EPS_EpsC"/>
    <property type="match status" value="1"/>
</dbReference>
<dbReference type="GO" id="GO:0006535">
    <property type="term" value="P:cysteine biosynthetic process from serine"/>
    <property type="evidence" value="ECO:0007669"/>
    <property type="project" value="InterPro"/>
</dbReference>
<evidence type="ECO:0000256" key="7">
    <source>
        <dbReference type="ARBA" id="ARBA00022737"/>
    </source>
</evidence>
<keyword evidence="6 10" id="KW-0808">Transferase</keyword>
<evidence type="ECO:0000313" key="10">
    <source>
        <dbReference type="EMBL" id="MXV63212.1"/>
    </source>
</evidence>
<comment type="caution">
    <text evidence="10">The sequence shown here is derived from an EMBL/GenBank/DDBJ whole genome shotgun (WGS) entry which is preliminary data.</text>
</comment>
<dbReference type="EC" id="2.3.1.30" evidence="3"/>
<dbReference type="Pfam" id="PF00132">
    <property type="entry name" value="Hexapep"/>
    <property type="match status" value="1"/>
</dbReference>
<keyword evidence="8 10" id="KW-0012">Acyltransferase</keyword>
<dbReference type="NCBIfam" id="TIGR01172">
    <property type="entry name" value="cysE"/>
    <property type="match status" value="1"/>
</dbReference>
<gene>
    <name evidence="10" type="primary">cysE</name>
    <name evidence="10" type="ORF">GS429_14275</name>
</gene>
<organism evidence="10 11">
    <name type="scientific">Natronorubrum halalkaliphilum</name>
    <dbReference type="NCBI Taxonomy" id="2691917"/>
    <lineage>
        <taxon>Archaea</taxon>
        <taxon>Methanobacteriati</taxon>
        <taxon>Methanobacteriota</taxon>
        <taxon>Stenosarchaea group</taxon>
        <taxon>Halobacteria</taxon>
        <taxon>Halobacteriales</taxon>
        <taxon>Natrialbaceae</taxon>
        <taxon>Natronorubrum</taxon>
    </lineage>
</organism>
<evidence type="ECO:0000256" key="9">
    <source>
        <dbReference type="ARBA" id="ARBA00049486"/>
    </source>
</evidence>
<dbReference type="InterPro" id="IPR005881">
    <property type="entry name" value="Ser_O-AcTrfase"/>
</dbReference>
<dbReference type="GO" id="GO:0009001">
    <property type="term" value="F:serine O-acetyltransferase activity"/>
    <property type="evidence" value="ECO:0007669"/>
    <property type="project" value="UniProtKB-EC"/>
</dbReference>
<dbReference type="Gene3D" id="1.10.3130.10">
    <property type="entry name" value="serine acetyltransferase, domain 1"/>
    <property type="match status" value="1"/>
</dbReference>
<dbReference type="InterPro" id="IPR042122">
    <property type="entry name" value="Ser_AcTrfase_N_sf"/>
</dbReference>
<keyword evidence="11" id="KW-1185">Reference proteome</keyword>
<dbReference type="EMBL" id="WUYX01000044">
    <property type="protein sequence ID" value="MXV63212.1"/>
    <property type="molecule type" value="Genomic_DNA"/>
</dbReference>
<name>A0A6B0VR03_9EURY</name>
<evidence type="ECO:0000256" key="5">
    <source>
        <dbReference type="ARBA" id="ARBA00022605"/>
    </source>
</evidence>
<evidence type="ECO:0000256" key="3">
    <source>
        <dbReference type="ARBA" id="ARBA00013266"/>
    </source>
</evidence>
<dbReference type="InterPro" id="IPR045304">
    <property type="entry name" value="LbH_SAT"/>
</dbReference>
<dbReference type="PANTHER" id="PTHR42811">
    <property type="entry name" value="SERINE ACETYLTRANSFERASE"/>
    <property type="match status" value="1"/>
</dbReference>
<comment type="subcellular location">
    <subcellularLocation>
        <location evidence="1">Cytoplasm</location>
    </subcellularLocation>
</comment>
<evidence type="ECO:0000256" key="6">
    <source>
        <dbReference type="ARBA" id="ARBA00022679"/>
    </source>
</evidence>
<dbReference type="InterPro" id="IPR001451">
    <property type="entry name" value="Hexapep"/>
</dbReference>
<keyword evidence="7" id="KW-0677">Repeat</keyword>
<dbReference type="Gene3D" id="2.160.10.10">
    <property type="entry name" value="Hexapeptide repeat proteins"/>
    <property type="match status" value="1"/>
</dbReference>
<proteinExistence type="inferred from homology"/>
<evidence type="ECO:0000313" key="11">
    <source>
        <dbReference type="Proteomes" id="UP000434101"/>
    </source>
</evidence>
<evidence type="ECO:0000256" key="8">
    <source>
        <dbReference type="ARBA" id="ARBA00023315"/>
    </source>
</evidence>
<protein>
    <recommendedName>
        <fullName evidence="3">serine O-acetyltransferase</fullName>
        <ecNumber evidence="3">2.3.1.30</ecNumber>
    </recommendedName>
</protein>
<dbReference type="FunFam" id="1.10.3130.10:FF:000002">
    <property type="entry name" value="Serine acetyltransferase"/>
    <property type="match status" value="1"/>
</dbReference>
<evidence type="ECO:0000256" key="1">
    <source>
        <dbReference type="ARBA" id="ARBA00004496"/>
    </source>
</evidence>
<dbReference type="Proteomes" id="UP000434101">
    <property type="component" value="Unassembled WGS sequence"/>
</dbReference>
<dbReference type="GO" id="GO:0005737">
    <property type="term" value="C:cytoplasm"/>
    <property type="evidence" value="ECO:0007669"/>
    <property type="project" value="UniProtKB-SubCell"/>
</dbReference>
<dbReference type="InterPro" id="IPR053376">
    <property type="entry name" value="Serine_acetyltransferase"/>
</dbReference>
<reference evidence="10 11" key="1">
    <citation type="submission" date="2020-01" db="EMBL/GenBank/DDBJ databases">
        <title>Natronorubrum sp. JWXQ-INN 674 isolated from Inner Mongolia Autonomous Region of China.</title>
        <authorList>
            <person name="Xue Q."/>
        </authorList>
    </citation>
    <scope>NUCLEOTIDE SEQUENCE [LARGE SCALE GENOMIC DNA]</scope>
    <source>
        <strain evidence="10 11">JWXQ-INN-674</strain>
    </source>
</reference>
<evidence type="ECO:0000256" key="4">
    <source>
        <dbReference type="ARBA" id="ARBA00022490"/>
    </source>
</evidence>
<keyword evidence="4" id="KW-0963">Cytoplasm</keyword>
<sequence>MIKRIREDVRTAFSKDPAAKGTLEVLTCYPGLHAIWCHRLAHRLWNRGFATTARFVSHVSRWLTGIEIHPGATIGRRFFIDHGSGVVIGETTEIGDDVLLYHGCTLGGTSLEATKRHPTLGDNVVVGAGAALLGPIEIGGNSKIGANSVVLESHAPNSTIVGIPAKAVHRSEDEPVMQLEHGDLPDPVFADIERLFDRYDELHCQQDELASLLEHAVANGGLDGAHDLEEPLPAENVDD</sequence>
<keyword evidence="5" id="KW-0028">Amino-acid biosynthesis</keyword>
<dbReference type="CDD" id="cd03354">
    <property type="entry name" value="LbH_SAT"/>
    <property type="match status" value="1"/>
</dbReference>
<comment type="similarity">
    <text evidence="2">Belongs to the transferase hexapeptide repeat family.</text>
</comment>
<dbReference type="InterPro" id="IPR011004">
    <property type="entry name" value="Trimer_LpxA-like_sf"/>
</dbReference>